<dbReference type="InterPro" id="IPR057078">
    <property type="entry name" value="HYR-4C"/>
</dbReference>
<organism evidence="2 3">
    <name type="scientific">Flavobacterium macacae</name>
    <dbReference type="NCBI Taxonomy" id="2488993"/>
    <lineage>
        <taxon>Bacteria</taxon>
        <taxon>Pseudomonadati</taxon>
        <taxon>Bacteroidota</taxon>
        <taxon>Flavobacteriia</taxon>
        <taxon>Flavobacteriales</taxon>
        <taxon>Flavobacteriaceae</taxon>
        <taxon>Flavobacterium</taxon>
    </lineage>
</organism>
<reference evidence="2 3" key="1">
    <citation type="submission" date="2018-11" db="EMBL/GenBank/DDBJ databases">
        <title>Flavobacterium sp. nov., YIM 102600 draft genome.</title>
        <authorList>
            <person name="Li G."/>
            <person name="Jiang Y."/>
        </authorList>
    </citation>
    <scope>NUCLEOTIDE SEQUENCE [LARGE SCALE GENOMIC DNA]</scope>
    <source>
        <strain evidence="2 3">YIM 102600</strain>
    </source>
</reference>
<evidence type="ECO:0000259" key="1">
    <source>
        <dbReference type="Pfam" id="PF23237"/>
    </source>
</evidence>
<proteinExistence type="predicted"/>
<accession>A0A3P3W025</accession>
<comment type="caution">
    <text evidence="2">The sequence shown here is derived from an EMBL/GenBank/DDBJ whole genome shotgun (WGS) entry which is preliminary data.</text>
</comment>
<name>A0A3P3W025_9FLAO</name>
<gene>
    <name evidence="2" type="ORF">EG849_14660</name>
</gene>
<feature type="domain" description="HYR-like" evidence="1">
    <location>
        <begin position="175"/>
        <end position="242"/>
    </location>
</feature>
<dbReference type="InterPro" id="IPR026341">
    <property type="entry name" value="T9SS_type_B"/>
</dbReference>
<dbReference type="AlphaFoldDB" id="A0A3P3W025"/>
<dbReference type="Proteomes" id="UP000271937">
    <property type="component" value="Unassembled WGS sequence"/>
</dbReference>
<dbReference type="Pfam" id="PF23237">
    <property type="entry name" value="HYR_4C"/>
    <property type="match status" value="1"/>
</dbReference>
<dbReference type="OrthoDB" id="599464at2"/>
<dbReference type="Pfam" id="PF13585">
    <property type="entry name" value="CHU_C"/>
    <property type="match status" value="1"/>
</dbReference>
<evidence type="ECO:0000313" key="3">
    <source>
        <dbReference type="Proteomes" id="UP000271937"/>
    </source>
</evidence>
<sequence>QTITVQDTTVPTFVETLPSNVTIECSAVPTAVVLTATDNCGTATVGFTETTTAGTCAGSYILTRTWIATDLCGLTATHVQTITVQDTTAPTFVETLPTNVTVECSAVPTAVVLTATDNCGTATVAFTETTTTGTCAGSHILTRTWIATDLCGLTATHVQTITVQDTTVPTFVETLPTNVTVECSAVPTAVVLTATDNCGTATVTMTEVSAPGACAGDSIITRTWTATDECGLTTTHVQTITVEDNVAPITNSTFDAVINVTCSTITVAPDLQFIDACSSVENTTFDEVITNQTASGYTIIRTWTATDECGNMGTVSQTVNVKIANPVQTIASELCIEDLSIDLFTLLDSSVEMNGTWIDTNNSGGLNGNTFNPTQVSVGYYLLSYVIPGGDCPRTIEINMNVNDDCVVLPACTINVHNAISPNNDGFNDFFQIDGLDCYPNNSVEIYNRWGVIVFDAKGYDNNTKVFRGISEGRVTVKQDSELPSGTYFYILKYTDAEGNSKEKSSYLYINR</sequence>
<dbReference type="RefSeq" id="WP_148096067.1">
    <property type="nucleotide sequence ID" value="NZ_RQVR01000026.1"/>
</dbReference>
<dbReference type="EMBL" id="RQVR01000026">
    <property type="protein sequence ID" value="RRJ88385.1"/>
    <property type="molecule type" value="Genomic_DNA"/>
</dbReference>
<feature type="non-terminal residue" evidence="2">
    <location>
        <position position="1"/>
    </location>
</feature>
<dbReference type="NCBIfam" id="TIGR04131">
    <property type="entry name" value="Bac_Flav_CTERM"/>
    <property type="match status" value="1"/>
</dbReference>
<keyword evidence="3" id="KW-1185">Reference proteome</keyword>
<protein>
    <submittedName>
        <fullName evidence="2">Gliding motility-associated C-terminal domain-containing protein</fullName>
    </submittedName>
</protein>
<evidence type="ECO:0000313" key="2">
    <source>
        <dbReference type="EMBL" id="RRJ88385.1"/>
    </source>
</evidence>